<evidence type="ECO:0000313" key="1">
    <source>
        <dbReference type="EMBL" id="CAI9916419.1"/>
    </source>
</evidence>
<evidence type="ECO:0000313" key="3">
    <source>
        <dbReference type="Proteomes" id="UP001642409"/>
    </source>
</evidence>
<comment type="caution">
    <text evidence="1">The sequence shown here is derived from an EMBL/GenBank/DDBJ whole genome shotgun (WGS) entry which is preliminary data.</text>
</comment>
<sequence>MSWQERLPFFLSQFLALQNINQTNPIIYKTSAIEIFWAINELRLSEKRGMFEFLGLKLNVNPKTVKNYYHNTWVKQFFHKILPFRFEIFELVRYAVVNGFELCEAIKVFIARHLDKVFNMRQLQQVFNIAKYKIQDQIGAEGFSVSINQCIAFQTVCQMLE</sequence>
<gene>
    <name evidence="1" type="ORF">HINF_LOCUS4064</name>
    <name evidence="2" type="ORF">HINF_LOCUS71416</name>
</gene>
<dbReference type="Proteomes" id="UP001642409">
    <property type="component" value="Unassembled WGS sequence"/>
</dbReference>
<reference evidence="2 3" key="2">
    <citation type="submission" date="2024-07" db="EMBL/GenBank/DDBJ databases">
        <authorList>
            <person name="Akdeniz Z."/>
        </authorList>
    </citation>
    <scope>NUCLEOTIDE SEQUENCE [LARGE SCALE GENOMIC DNA]</scope>
</reference>
<reference evidence="1" key="1">
    <citation type="submission" date="2023-06" db="EMBL/GenBank/DDBJ databases">
        <authorList>
            <person name="Kurt Z."/>
        </authorList>
    </citation>
    <scope>NUCLEOTIDE SEQUENCE</scope>
</reference>
<evidence type="ECO:0000313" key="2">
    <source>
        <dbReference type="EMBL" id="CAL6101909.1"/>
    </source>
</evidence>
<organism evidence="1">
    <name type="scientific">Hexamita inflata</name>
    <dbReference type="NCBI Taxonomy" id="28002"/>
    <lineage>
        <taxon>Eukaryota</taxon>
        <taxon>Metamonada</taxon>
        <taxon>Diplomonadida</taxon>
        <taxon>Hexamitidae</taxon>
        <taxon>Hexamitinae</taxon>
        <taxon>Hexamita</taxon>
    </lineage>
</organism>
<dbReference type="EMBL" id="CATOUU010000103">
    <property type="protein sequence ID" value="CAI9916419.1"/>
    <property type="molecule type" value="Genomic_DNA"/>
</dbReference>
<dbReference type="AlphaFoldDB" id="A0AA86TEE4"/>
<dbReference type="EMBL" id="CAXDID020000549">
    <property type="protein sequence ID" value="CAL6101909.1"/>
    <property type="molecule type" value="Genomic_DNA"/>
</dbReference>
<name>A0AA86TEE4_9EUKA</name>
<protein>
    <submittedName>
        <fullName evidence="1">Uncharacterized protein</fullName>
    </submittedName>
</protein>
<accession>A0AA86TEE4</accession>
<proteinExistence type="predicted"/>
<keyword evidence="3" id="KW-1185">Reference proteome</keyword>